<dbReference type="InterPro" id="IPR008280">
    <property type="entry name" value="Tub_FtsZ_C"/>
</dbReference>
<evidence type="ECO:0000259" key="13">
    <source>
        <dbReference type="SMART" id="SM00865"/>
    </source>
</evidence>
<comment type="subunit">
    <text evidence="8">Homodimer. Polymerizes to form a dynamic ring structure in a strictly GTP-dependent manner. Interacts directly with several other division proteins.</text>
</comment>
<keyword evidence="5 8" id="KW-0342">GTP-binding</keyword>
<evidence type="ECO:0000256" key="2">
    <source>
        <dbReference type="ARBA" id="ARBA00022490"/>
    </source>
</evidence>
<comment type="function">
    <text evidence="8">Essential cell division protein that forms a contractile ring structure (Z ring) at the future cell division site. The regulation of the ring assembly controls the timing and the location of cell division. One of the functions of the FtsZ ring is to recruit other cell division proteins to the septum to produce a new cell wall between the dividing cells. Binds GTP and shows GTPase activity.</text>
</comment>
<evidence type="ECO:0000256" key="6">
    <source>
        <dbReference type="ARBA" id="ARBA00023210"/>
    </source>
</evidence>
<dbReference type="InterPro" id="IPR045061">
    <property type="entry name" value="FtsZ/CetZ"/>
</dbReference>
<dbReference type="SUPFAM" id="SSF52490">
    <property type="entry name" value="Tubulin nucleotide-binding domain-like"/>
    <property type="match status" value="1"/>
</dbReference>
<gene>
    <name evidence="8" type="primary">ftsZ</name>
    <name evidence="14" type="ORF">J07HQW2_02862</name>
</gene>
<dbReference type="eggNOG" id="arCOG02201">
    <property type="taxonomic scope" value="Archaea"/>
</dbReference>
<dbReference type="AlphaFoldDB" id="U1N0P7"/>
<dbReference type="GO" id="GO:0003924">
    <property type="term" value="F:GTPase activity"/>
    <property type="evidence" value="ECO:0007669"/>
    <property type="project" value="UniProtKB-UniRule"/>
</dbReference>
<evidence type="ECO:0000256" key="3">
    <source>
        <dbReference type="ARBA" id="ARBA00022618"/>
    </source>
</evidence>
<dbReference type="HOGENOM" id="CLU_024865_0_1_2"/>
<dbReference type="Pfam" id="PF00091">
    <property type="entry name" value="Tubulin"/>
    <property type="match status" value="1"/>
</dbReference>
<feature type="region of interest" description="Disordered" evidence="11">
    <location>
        <begin position="373"/>
        <end position="443"/>
    </location>
</feature>
<dbReference type="InterPro" id="IPR018316">
    <property type="entry name" value="Tubulin/FtsZ_2-layer-sand-dom"/>
</dbReference>
<evidence type="ECO:0000256" key="4">
    <source>
        <dbReference type="ARBA" id="ARBA00022741"/>
    </source>
</evidence>
<dbReference type="GO" id="GO:0043093">
    <property type="term" value="P:FtsZ-dependent cytokinesis"/>
    <property type="evidence" value="ECO:0007669"/>
    <property type="project" value="UniProtKB-UniRule"/>
</dbReference>
<feature type="domain" description="Tubulin/FtsZ 2-layer sandwich" evidence="13">
    <location>
        <begin position="259"/>
        <end position="376"/>
    </location>
</feature>
<reference evidence="14 15" key="1">
    <citation type="journal article" date="2013" name="PLoS ONE">
        <title>Assembly-driven community genomics of a hypersaline microbial ecosystem.</title>
        <authorList>
            <person name="Podell S."/>
            <person name="Ugalde J.A."/>
            <person name="Narasingarao P."/>
            <person name="Banfield J.F."/>
            <person name="Heidelberg K.B."/>
            <person name="Allen E.E."/>
        </authorList>
    </citation>
    <scope>NUCLEOTIDE SEQUENCE [LARGE SCALE GENOMIC DNA]</scope>
    <source>
        <strain evidence="15">J07HQW2</strain>
    </source>
</reference>
<dbReference type="SMART" id="SM00865">
    <property type="entry name" value="Tubulin_C"/>
    <property type="match status" value="1"/>
</dbReference>
<evidence type="ECO:0000256" key="1">
    <source>
        <dbReference type="ARBA" id="ARBA00009690"/>
    </source>
</evidence>
<feature type="binding site" evidence="8">
    <location>
        <position position="192"/>
    </location>
    <ligand>
        <name>GTP</name>
        <dbReference type="ChEBI" id="CHEBI:37565"/>
    </ligand>
</feature>
<feature type="compositionally biased region" description="Acidic residues" evidence="11">
    <location>
        <begin position="1"/>
        <end position="10"/>
    </location>
</feature>
<keyword evidence="4 8" id="KW-0547">Nucleotide-binding</keyword>
<dbReference type="GO" id="GO:0032153">
    <property type="term" value="C:cell division site"/>
    <property type="evidence" value="ECO:0007669"/>
    <property type="project" value="UniProtKB-UniRule"/>
</dbReference>
<feature type="compositionally biased region" description="Acidic residues" evidence="11">
    <location>
        <begin position="434"/>
        <end position="443"/>
    </location>
</feature>
<organism evidence="14 15">
    <name type="scientific">Haloquadratum walsbyi J07HQW2</name>
    <dbReference type="NCBI Taxonomy" id="1238425"/>
    <lineage>
        <taxon>Archaea</taxon>
        <taxon>Methanobacteriati</taxon>
        <taxon>Methanobacteriota</taxon>
        <taxon>Stenosarchaea group</taxon>
        <taxon>Halobacteria</taxon>
        <taxon>Halobacteriales</taxon>
        <taxon>Haloferacaceae</taxon>
        <taxon>Haloquadratum</taxon>
    </lineage>
</organism>
<keyword evidence="7 8" id="KW-0131">Cell cycle</keyword>
<dbReference type="InterPro" id="IPR003008">
    <property type="entry name" value="Tubulin_FtsZ_GTPase"/>
</dbReference>
<dbReference type="HAMAP" id="MF_00909">
    <property type="entry name" value="FtsZ"/>
    <property type="match status" value="1"/>
</dbReference>
<feature type="binding site" evidence="8">
    <location>
        <position position="239"/>
    </location>
    <ligand>
        <name>GTP</name>
        <dbReference type="ChEBI" id="CHEBI:37565"/>
    </ligand>
</feature>
<feature type="domain" description="Tubulin/FtsZ GTPase" evidence="12">
    <location>
        <begin position="66"/>
        <end position="257"/>
    </location>
</feature>
<dbReference type="PRINTS" id="PR00423">
    <property type="entry name" value="CELLDVISFTSZ"/>
</dbReference>
<dbReference type="PANTHER" id="PTHR30314">
    <property type="entry name" value="CELL DIVISION PROTEIN FTSZ-RELATED"/>
    <property type="match status" value="1"/>
</dbReference>
<evidence type="ECO:0000313" key="14">
    <source>
        <dbReference type="EMBL" id="ERG96384.1"/>
    </source>
</evidence>
<sequence>MDSIVDDAIDEAEKTGGGDAVDGAAVMDEPESESTTNAGTTDDELSQSGTMTDEELQDVLEDLQTDITVVGCGGAGGNTVDRMQQEGIEGATLVAANTDVQHLVEIESDTKILMGEQKTQGRGAGSLPQVGEEAAIESQEEIYNSIEGSDMVFVTAGLGGGTGTGSAPVVAKAARESNALTIAIVTTPFTAEGEVRRTNAEAGLERLRDVADTVIVVPNDRLLDAVGKLPVRQAFKVSDEVLMRSVKGITELITKPGLVNLDFADVKTVMQRGGVAMIGLGESDADLKAQESVKSALRSPLLDVDISSANSALVNVTGGSDMSIEEAEGVVEEIHDRIHPDARIIWGTSVDEELDGEMRTMIVVTGVESPQIYGASDTAKQPNAQSGAEGVRIDTDGNGRVNTPENVDANADADSNPDTNADNPDTTAQTDVPFPDEDVNFID</sequence>
<feature type="compositionally biased region" description="Polar residues" evidence="11">
    <location>
        <begin position="33"/>
        <end position="49"/>
    </location>
</feature>
<dbReference type="STRING" id="1238425.J07HQW2_02862"/>
<evidence type="ECO:0000256" key="11">
    <source>
        <dbReference type="SAM" id="MobiDB-lite"/>
    </source>
</evidence>
<dbReference type="PROSITE" id="PS01134">
    <property type="entry name" value="FTSZ_1"/>
    <property type="match status" value="1"/>
</dbReference>
<proteinExistence type="inferred from homology"/>
<evidence type="ECO:0000256" key="10">
    <source>
        <dbReference type="RuleBase" id="RU003360"/>
    </source>
</evidence>
<keyword evidence="3 8" id="KW-0132">Cell division</keyword>
<dbReference type="CDD" id="cd02201">
    <property type="entry name" value="FtsZ_type1"/>
    <property type="match status" value="1"/>
</dbReference>
<dbReference type="EMBL" id="KE356561">
    <property type="protein sequence ID" value="ERG96384.1"/>
    <property type="molecule type" value="Genomic_DNA"/>
</dbReference>
<dbReference type="InterPro" id="IPR020805">
    <property type="entry name" value="Cell_div_FtsZ_CS"/>
</dbReference>
<dbReference type="NCBIfam" id="TIGR00065">
    <property type="entry name" value="ftsZ"/>
    <property type="match status" value="1"/>
</dbReference>
<dbReference type="Gene3D" id="3.40.50.1440">
    <property type="entry name" value="Tubulin/FtsZ, GTPase domain"/>
    <property type="match status" value="1"/>
</dbReference>
<comment type="subcellular location">
    <subcellularLocation>
        <location evidence="8">Cytoplasm</location>
    </subcellularLocation>
    <text evidence="8">Assembles at midcell at the inner surface of the cytoplasmic membrane.</text>
</comment>
<evidence type="ECO:0000313" key="15">
    <source>
        <dbReference type="Proteomes" id="UP000030710"/>
    </source>
</evidence>
<keyword evidence="2 8" id="KW-0963">Cytoplasm</keyword>
<evidence type="ECO:0000256" key="5">
    <source>
        <dbReference type="ARBA" id="ARBA00023134"/>
    </source>
</evidence>
<name>U1N0P7_9EURY</name>
<dbReference type="InterPro" id="IPR036525">
    <property type="entry name" value="Tubulin/FtsZ_GTPase_sf"/>
</dbReference>
<feature type="binding site" evidence="8">
    <location>
        <begin position="74"/>
        <end position="78"/>
    </location>
    <ligand>
        <name>GTP</name>
        <dbReference type="ChEBI" id="CHEBI:37565"/>
    </ligand>
</feature>
<dbReference type="SUPFAM" id="SSF55307">
    <property type="entry name" value="Tubulin C-terminal domain-like"/>
    <property type="match status" value="1"/>
</dbReference>
<evidence type="ECO:0000256" key="9">
    <source>
        <dbReference type="NCBIfam" id="TIGR00065"/>
    </source>
</evidence>
<feature type="region of interest" description="Disordered" evidence="11">
    <location>
        <begin position="1"/>
        <end position="49"/>
    </location>
</feature>
<dbReference type="Proteomes" id="UP000030710">
    <property type="component" value="Unassembled WGS sequence"/>
</dbReference>
<dbReference type="RefSeq" id="WP_021055849.1">
    <property type="nucleotide sequence ID" value="NZ_KE356561.1"/>
</dbReference>
<dbReference type="InterPro" id="IPR024757">
    <property type="entry name" value="FtsZ_C"/>
</dbReference>
<dbReference type="Pfam" id="PF12327">
    <property type="entry name" value="FtsZ_C"/>
    <property type="match status" value="1"/>
</dbReference>
<dbReference type="PROSITE" id="PS01135">
    <property type="entry name" value="FTSZ_2"/>
    <property type="match status" value="1"/>
</dbReference>
<feature type="binding site" evidence="8">
    <location>
        <position position="196"/>
    </location>
    <ligand>
        <name>GTP</name>
        <dbReference type="ChEBI" id="CHEBI:37565"/>
    </ligand>
</feature>
<comment type="similarity">
    <text evidence="1 8 10">Belongs to the FtsZ family.</text>
</comment>
<feature type="binding site" evidence="8">
    <location>
        <begin position="161"/>
        <end position="163"/>
    </location>
    <ligand>
        <name>GTP</name>
        <dbReference type="ChEBI" id="CHEBI:37565"/>
    </ligand>
</feature>
<protein>
    <recommendedName>
        <fullName evidence="8 9">Cell division protein FtsZ</fullName>
    </recommendedName>
</protein>
<dbReference type="FunFam" id="3.40.50.1440:FF:000023">
    <property type="entry name" value="Cell division protein FtsZ"/>
    <property type="match status" value="1"/>
</dbReference>
<keyword evidence="6 8" id="KW-0717">Septation</keyword>
<evidence type="ECO:0000256" key="7">
    <source>
        <dbReference type="ARBA" id="ARBA00023306"/>
    </source>
</evidence>
<accession>U1N0P7</accession>
<dbReference type="InterPro" id="IPR000158">
    <property type="entry name" value="Cell_div_FtsZ"/>
</dbReference>
<dbReference type="GO" id="GO:0005737">
    <property type="term" value="C:cytoplasm"/>
    <property type="evidence" value="ECO:0007669"/>
    <property type="project" value="UniProtKB-SubCell"/>
</dbReference>
<evidence type="ECO:0000259" key="12">
    <source>
        <dbReference type="SMART" id="SM00864"/>
    </source>
</evidence>
<dbReference type="SMART" id="SM00864">
    <property type="entry name" value="Tubulin"/>
    <property type="match status" value="1"/>
</dbReference>
<dbReference type="PANTHER" id="PTHR30314:SF3">
    <property type="entry name" value="MITOCHONDRIAL DIVISION PROTEIN FSZA"/>
    <property type="match status" value="1"/>
</dbReference>
<dbReference type="GO" id="GO:0005525">
    <property type="term" value="F:GTP binding"/>
    <property type="evidence" value="ECO:0007669"/>
    <property type="project" value="UniProtKB-UniRule"/>
</dbReference>
<feature type="compositionally biased region" description="Polar residues" evidence="11">
    <location>
        <begin position="416"/>
        <end position="430"/>
    </location>
</feature>
<evidence type="ECO:0000256" key="8">
    <source>
        <dbReference type="HAMAP-Rule" id="MF_00909"/>
    </source>
</evidence>
<dbReference type="GO" id="GO:0051258">
    <property type="term" value="P:protein polymerization"/>
    <property type="evidence" value="ECO:0007669"/>
    <property type="project" value="UniProtKB-UniRule"/>
</dbReference>